<comment type="subcellular location">
    <subcellularLocation>
        <location evidence="1">Nucleus</location>
    </subcellularLocation>
</comment>
<dbReference type="GO" id="GO:0000724">
    <property type="term" value="P:double-strand break repair via homologous recombination"/>
    <property type="evidence" value="ECO:0007669"/>
    <property type="project" value="TreeGrafter"/>
</dbReference>
<evidence type="ECO:0000256" key="2">
    <source>
        <dbReference type="ARBA" id="ARBA00022737"/>
    </source>
</evidence>
<dbReference type="SUPFAM" id="SSF52113">
    <property type="entry name" value="BRCT domain"/>
    <property type="match status" value="2"/>
</dbReference>
<dbReference type="EMBL" id="MRZV01000978">
    <property type="protein sequence ID" value="PIK41914.1"/>
    <property type="molecule type" value="Genomic_DNA"/>
</dbReference>
<accession>A0A2G8K1P6</accession>
<protein>
    <recommendedName>
        <fullName evidence="6">BRCT domain-containing protein</fullName>
    </recommendedName>
</protein>
<dbReference type="PANTHER" id="PTHR13763:SF0">
    <property type="entry name" value="BREAST CANCER TYPE 1 SUSCEPTIBILITY PROTEIN"/>
    <property type="match status" value="1"/>
</dbReference>
<dbReference type="Proteomes" id="UP000230750">
    <property type="component" value="Unassembled WGS sequence"/>
</dbReference>
<keyword evidence="2" id="KW-0677">Repeat</keyword>
<evidence type="ECO:0000256" key="5">
    <source>
        <dbReference type="ARBA" id="ARBA00023242"/>
    </source>
</evidence>
<comment type="caution">
    <text evidence="7">The sequence shown here is derived from an EMBL/GenBank/DDBJ whole genome shotgun (WGS) entry which is preliminary data.</text>
</comment>
<dbReference type="GO" id="GO:0070531">
    <property type="term" value="C:BRCA1-A complex"/>
    <property type="evidence" value="ECO:0007669"/>
    <property type="project" value="TreeGrafter"/>
</dbReference>
<dbReference type="InterPro" id="IPR001357">
    <property type="entry name" value="BRCT_dom"/>
</dbReference>
<dbReference type="GO" id="GO:0045944">
    <property type="term" value="P:positive regulation of transcription by RNA polymerase II"/>
    <property type="evidence" value="ECO:0007669"/>
    <property type="project" value="TreeGrafter"/>
</dbReference>
<feature type="domain" description="BRCT" evidence="6">
    <location>
        <begin position="199"/>
        <end position="295"/>
    </location>
</feature>
<evidence type="ECO:0000256" key="3">
    <source>
        <dbReference type="ARBA" id="ARBA00022763"/>
    </source>
</evidence>
<dbReference type="STRING" id="307972.A0A2G8K1P6"/>
<dbReference type="PROSITE" id="PS50172">
    <property type="entry name" value="BRCT"/>
    <property type="match status" value="2"/>
</dbReference>
<evidence type="ECO:0000259" key="6">
    <source>
        <dbReference type="PROSITE" id="PS50172"/>
    </source>
</evidence>
<gene>
    <name evidence="7" type="ORF">BSL78_21236</name>
</gene>
<dbReference type="GO" id="GO:0031436">
    <property type="term" value="C:BRCA1-BARD1 complex"/>
    <property type="evidence" value="ECO:0007669"/>
    <property type="project" value="TreeGrafter"/>
</dbReference>
<dbReference type="InterPro" id="IPR036420">
    <property type="entry name" value="BRCT_dom_sf"/>
</dbReference>
<proteinExistence type="predicted"/>
<dbReference type="Gene3D" id="3.40.50.10190">
    <property type="entry name" value="BRCT domain"/>
    <property type="match status" value="2"/>
</dbReference>
<evidence type="ECO:0000256" key="4">
    <source>
        <dbReference type="ARBA" id="ARBA00023204"/>
    </source>
</evidence>
<feature type="domain" description="BRCT" evidence="6">
    <location>
        <begin position="50"/>
        <end position="105"/>
    </location>
</feature>
<keyword evidence="3" id="KW-0227">DNA damage</keyword>
<keyword evidence="5" id="KW-0539">Nucleus</keyword>
<keyword evidence="8" id="KW-1185">Reference proteome</keyword>
<evidence type="ECO:0000313" key="8">
    <source>
        <dbReference type="Proteomes" id="UP000230750"/>
    </source>
</evidence>
<evidence type="ECO:0000313" key="7">
    <source>
        <dbReference type="EMBL" id="PIK41914.1"/>
    </source>
</evidence>
<organism evidence="7 8">
    <name type="scientific">Stichopus japonicus</name>
    <name type="common">Sea cucumber</name>
    <dbReference type="NCBI Taxonomy" id="307972"/>
    <lineage>
        <taxon>Eukaryota</taxon>
        <taxon>Metazoa</taxon>
        <taxon>Echinodermata</taxon>
        <taxon>Eleutherozoa</taxon>
        <taxon>Echinozoa</taxon>
        <taxon>Holothuroidea</taxon>
        <taxon>Aspidochirotacea</taxon>
        <taxon>Aspidochirotida</taxon>
        <taxon>Stichopodidae</taxon>
        <taxon>Apostichopus</taxon>
    </lineage>
</organism>
<dbReference type="AlphaFoldDB" id="A0A2G8K1P6"/>
<evidence type="ECO:0000256" key="1">
    <source>
        <dbReference type="ARBA" id="ARBA00004123"/>
    </source>
</evidence>
<sequence length="310" mass="35983">MRLTRQKSQKIHHFLTKQLQSNDFPFQHGNGFPPPKLKAEASRLQCSCLSITPNFTYHFADDNLSCERTLKYFQGIAAGKWVISSQWVHDSLSASRLLPQEKYEIRGDSVNGRNHCGPMRSRLWKGPPLLGEYNFFCLEPYTGLSKDSIIDYYEIYYKLYILMIRNAMRTWFFSRKVSNEFNGKYEMIKPKERRIVCVGVTIKLEEQLEATPQHDLTSTGRIIDEQGGSVYSHLSELPRDGNEKESLIIAQSGAQETDDDYNALYQKYQIKIISREWVLDSIAIFTAQPIATYLLCDVARTIILTNWRRR</sequence>
<dbReference type="OrthoDB" id="6105938at2759"/>
<name>A0A2G8K1P6_STIJA</name>
<dbReference type="InterPro" id="IPR031099">
    <property type="entry name" value="BRCA1-associated"/>
</dbReference>
<dbReference type="PANTHER" id="PTHR13763">
    <property type="entry name" value="BREAST CANCER TYPE 1 SUSCEPTIBILITY PROTEIN BRCA1"/>
    <property type="match status" value="1"/>
</dbReference>
<keyword evidence="4" id="KW-0234">DNA repair</keyword>
<dbReference type="GO" id="GO:0004842">
    <property type="term" value="F:ubiquitin-protein transferase activity"/>
    <property type="evidence" value="ECO:0007669"/>
    <property type="project" value="TreeGrafter"/>
</dbReference>
<reference evidence="7 8" key="1">
    <citation type="journal article" date="2017" name="PLoS Biol.">
        <title>The sea cucumber genome provides insights into morphological evolution and visceral regeneration.</title>
        <authorList>
            <person name="Zhang X."/>
            <person name="Sun L."/>
            <person name="Yuan J."/>
            <person name="Sun Y."/>
            <person name="Gao Y."/>
            <person name="Zhang L."/>
            <person name="Li S."/>
            <person name="Dai H."/>
            <person name="Hamel J.F."/>
            <person name="Liu C."/>
            <person name="Yu Y."/>
            <person name="Liu S."/>
            <person name="Lin W."/>
            <person name="Guo K."/>
            <person name="Jin S."/>
            <person name="Xu P."/>
            <person name="Storey K.B."/>
            <person name="Huan P."/>
            <person name="Zhang T."/>
            <person name="Zhou Y."/>
            <person name="Zhang J."/>
            <person name="Lin C."/>
            <person name="Li X."/>
            <person name="Xing L."/>
            <person name="Huo D."/>
            <person name="Sun M."/>
            <person name="Wang L."/>
            <person name="Mercier A."/>
            <person name="Li F."/>
            <person name="Yang H."/>
            <person name="Xiang J."/>
        </authorList>
    </citation>
    <scope>NUCLEOTIDE SEQUENCE [LARGE SCALE GENOMIC DNA]</scope>
    <source>
        <strain evidence="7">Shaxun</strain>
        <tissue evidence="7">Muscle</tissue>
    </source>
</reference>